<feature type="region of interest" description="Disordered" evidence="1">
    <location>
        <begin position="627"/>
        <end position="646"/>
    </location>
</feature>
<dbReference type="Pfam" id="PF05641">
    <property type="entry name" value="Agenet"/>
    <property type="match status" value="1"/>
</dbReference>
<dbReference type="SMART" id="SM00743">
    <property type="entry name" value="Agenet"/>
    <property type="match status" value="2"/>
</dbReference>
<name>A0A7I8KVB5_SPIIN</name>
<feature type="compositionally biased region" description="Basic and acidic residues" evidence="1">
    <location>
        <begin position="586"/>
        <end position="595"/>
    </location>
</feature>
<protein>
    <recommendedName>
        <fullName evidence="2">BAH domain-containing protein</fullName>
    </recommendedName>
</protein>
<dbReference type="EMBL" id="LR746272">
    <property type="protein sequence ID" value="CAA7401442.1"/>
    <property type="molecule type" value="Genomic_DNA"/>
</dbReference>
<dbReference type="InterPro" id="IPR043151">
    <property type="entry name" value="BAH_sf"/>
</dbReference>
<evidence type="ECO:0000313" key="3">
    <source>
        <dbReference type="EMBL" id="CAA7401442.1"/>
    </source>
</evidence>
<dbReference type="AlphaFoldDB" id="A0A7I8KVB5"/>
<feature type="domain" description="BAH" evidence="2">
    <location>
        <begin position="178"/>
        <end position="295"/>
    </location>
</feature>
<dbReference type="OrthoDB" id="1883212at2759"/>
<evidence type="ECO:0000313" key="4">
    <source>
        <dbReference type="Proteomes" id="UP000663760"/>
    </source>
</evidence>
<feature type="region of interest" description="Disordered" evidence="1">
    <location>
        <begin position="556"/>
        <end position="595"/>
    </location>
</feature>
<organism evidence="3 4">
    <name type="scientific">Spirodela intermedia</name>
    <name type="common">Intermediate duckweed</name>
    <dbReference type="NCBI Taxonomy" id="51605"/>
    <lineage>
        <taxon>Eukaryota</taxon>
        <taxon>Viridiplantae</taxon>
        <taxon>Streptophyta</taxon>
        <taxon>Embryophyta</taxon>
        <taxon>Tracheophyta</taxon>
        <taxon>Spermatophyta</taxon>
        <taxon>Magnoliopsida</taxon>
        <taxon>Liliopsida</taxon>
        <taxon>Araceae</taxon>
        <taxon>Lemnoideae</taxon>
        <taxon>Spirodela</taxon>
    </lineage>
</organism>
<dbReference type="InterPro" id="IPR014002">
    <property type="entry name" value="Agenet_dom_plant"/>
</dbReference>
<dbReference type="InterPro" id="IPR001025">
    <property type="entry name" value="BAH_dom"/>
</dbReference>
<evidence type="ECO:0000256" key="1">
    <source>
        <dbReference type="SAM" id="MobiDB-lite"/>
    </source>
</evidence>
<dbReference type="Gene3D" id="2.30.30.490">
    <property type="match status" value="1"/>
</dbReference>
<dbReference type="PANTHER" id="PTHR31917">
    <property type="entry name" value="AGENET DOMAIN-CONTAINING PROTEIN-RELATED"/>
    <property type="match status" value="1"/>
</dbReference>
<dbReference type="Pfam" id="PF01426">
    <property type="entry name" value="BAH"/>
    <property type="match status" value="1"/>
</dbReference>
<dbReference type="CDD" id="cd20405">
    <property type="entry name" value="Tudor_Agenet_AtDUF_rpt1_3"/>
    <property type="match status" value="1"/>
</dbReference>
<feature type="compositionally biased region" description="Low complexity" evidence="1">
    <location>
        <begin position="631"/>
        <end position="646"/>
    </location>
</feature>
<dbReference type="Proteomes" id="UP000663760">
    <property type="component" value="Chromosome 9"/>
</dbReference>
<keyword evidence="4" id="KW-1185">Reference proteome</keyword>
<evidence type="ECO:0000259" key="2">
    <source>
        <dbReference type="PROSITE" id="PS51038"/>
    </source>
</evidence>
<proteinExistence type="predicted"/>
<dbReference type="GO" id="GO:0003682">
    <property type="term" value="F:chromatin binding"/>
    <property type="evidence" value="ECO:0007669"/>
    <property type="project" value="InterPro"/>
</dbReference>
<gene>
    <name evidence="3" type="ORF">SI8410_09012120</name>
</gene>
<accession>A0A7I8KVB5</accession>
<reference evidence="3" key="1">
    <citation type="submission" date="2020-02" db="EMBL/GenBank/DDBJ databases">
        <authorList>
            <person name="Scholz U."/>
            <person name="Mascher M."/>
            <person name="Fiebig A."/>
        </authorList>
    </citation>
    <scope>NUCLEOTIDE SEQUENCE</scope>
</reference>
<dbReference type="PANTHER" id="PTHR31917:SF58">
    <property type="entry name" value="AGENET AND BROMO-ADJACENT HOMOLOGY (BAH) DOMAIN-CONTAINING PROTEIN"/>
    <property type="match status" value="1"/>
</dbReference>
<sequence length="687" mass="77005">MVNRAGGYVRWEEVVVSKDKGRREVHYYLEDASGGVVLAVVGRERSARHMSYAVPALFLRSWGADALVKLPTVQQSPTSSMICSTIGSAASTVSSSSPSPPSSSSPPAATLSLKWRSRREVIDWLSSANRCSTCRLANQLAGAPKEADHRSRKFSWLGSTWTCSKQRKHYSAFFQHGIKISVQDFVYVMAEENKRRVAYVEDLYEDLKARKKVVVRWFHQIDEVNVILPPDVNDREIFFSLCLQDLSVECLDGLAAVLSPQHFNKYLDVGVNTPWKPFLCRRQVENGDVIKPLDITSVQGYWKQAVLRFMFSHARLHLKSTESTALNLFTSDEADTGRVSDIKPTRRRDLICGEGAKGSLRLKFRRLDETHHYPPAPLPPKKNPGQKRQQLLSPGQCIEVLSQDSGLRGCWFRCVILKRCQDKVKVRYTDLQDADGTGPLEEWILAPGEVAADKLGIRLQGRTTIRPQLLPQSKISSAVFNVGSIVDAWWHDGWWEGVVLSREDDYTIRVYFPGEQRTSAFEPQDLRPSQDWFHNRWNRLRERPDIVSSLLSDSITEVNGEDSGGSNPAPLHRESNVDSPPGDVEDPPRMGKKEADVQDLALDDLFGRLKWRSSRKRCGRGFARRRQNWAGDSDGSSDSSGRGSAGDSLGCLKFLAPPPLMADSEACKFRGGRLFDDSTAISNLVVS</sequence>
<dbReference type="PROSITE" id="PS51038">
    <property type="entry name" value="BAH"/>
    <property type="match status" value="1"/>
</dbReference>
<dbReference type="InterPro" id="IPR008395">
    <property type="entry name" value="Agenet-like_dom"/>
</dbReference>